<evidence type="ECO:0000256" key="8">
    <source>
        <dbReference type="ARBA" id="ARBA00023136"/>
    </source>
</evidence>
<keyword evidence="14" id="KW-1185">Reference proteome</keyword>
<dbReference type="InterPro" id="IPR050366">
    <property type="entry name" value="BP-dependent_transpt_permease"/>
</dbReference>
<dbReference type="CDD" id="cd06261">
    <property type="entry name" value="TM_PBP2"/>
    <property type="match status" value="1"/>
</dbReference>
<name>A0A0U4GAM7_9BACI</name>
<feature type="transmembrane region" description="Helical" evidence="10">
    <location>
        <begin position="300"/>
        <end position="329"/>
    </location>
</feature>
<keyword evidence="2 10" id="KW-0813">Transport</keyword>
<reference evidence="13 14" key="1">
    <citation type="submission" date="2016-01" db="EMBL/GenBank/DDBJ databases">
        <title>Complete genome sequence of strain Lentibacillus amyloliquefaciens LAM0015T isolated from saline sediment.</title>
        <authorList>
            <person name="Wang J.-L."/>
            <person name="He M.-X."/>
        </authorList>
    </citation>
    <scope>NUCLEOTIDE SEQUENCE [LARGE SCALE GENOMIC DNA]</scope>
    <source>
        <strain evidence="13 14">LAM0015</strain>
    </source>
</reference>
<dbReference type="GO" id="GO:0015031">
    <property type="term" value="P:protein transport"/>
    <property type="evidence" value="ECO:0007669"/>
    <property type="project" value="UniProtKB-KW"/>
</dbReference>
<feature type="transmembrane region" description="Helical" evidence="10">
    <location>
        <begin position="185"/>
        <end position="210"/>
    </location>
</feature>
<evidence type="ECO:0000256" key="10">
    <source>
        <dbReference type="RuleBase" id="RU363032"/>
    </source>
</evidence>
<dbReference type="PANTHER" id="PTHR43386">
    <property type="entry name" value="OLIGOPEPTIDE TRANSPORT SYSTEM PERMEASE PROTEIN APPC"/>
    <property type="match status" value="1"/>
</dbReference>
<proteinExistence type="inferred from homology"/>
<keyword evidence="6" id="KW-0653">Protein transport</keyword>
<keyword evidence="4 10" id="KW-0812">Transmembrane</keyword>
<feature type="transmembrane region" description="Helical" evidence="10">
    <location>
        <begin position="246"/>
        <end position="265"/>
    </location>
</feature>
<feature type="transmembrane region" description="Helical" evidence="10">
    <location>
        <begin position="48"/>
        <end position="69"/>
    </location>
</feature>
<dbReference type="InterPro" id="IPR025966">
    <property type="entry name" value="OppC_N"/>
</dbReference>
<keyword evidence="5" id="KW-0571">Peptide transport</keyword>
<evidence type="ECO:0000256" key="5">
    <source>
        <dbReference type="ARBA" id="ARBA00022856"/>
    </source>
</evidence>
<accession>A0A0U4GAM7</accession>
<evidence type="ECO:0000256" key="7">
    <source>
        <dbReference type="ARBA" id="ARBA00022989"/>
    </source>
</evidence>
<dbReference type="NCBIfam" id="NF045475">
    <property type="entry name" value="Opp3C"/>
    <property type="match status" value="1"/>
</dbReference>
<evidence type="ECO:0000256" key="2">
    <source>
        <dbReference type="ARBA" id="ARBA00022448"/>
    </source>
</evidence>
<feature type="transmembrane region" description="Helical" evidence="10">
    <location>
        <begin position="222"/>
        <end position="240"/>
    </location>
</feature>
<dbReference type="GO" id="GO:0015833">
    <property type="term" value="P:peptide transport"/>
    <property type="evidence" value="ECO:0007669"/>
    <property type="project" value="UniProtKB-KW"/>
</dbReference>
<dbReference type="PANTHER" id="PTHR43386:SF24">
    <property type="entry name" value="OLIGOPEPTIDE TRANSPORT SYSTEM PERMEASE PROTEIN AMID"/>
    <property type="match status" value="1"/>
</dbReference>
<protein>
    <submittedName>
        <fullName evidence="13">Peptide ABC transporter permease</fullName>
    </submittedName>
</protein>
<dbReference type="RefSeq" id="WP_068446741.1">
    <property type="nucleotide sequence ID" value="NZ_CP013862.1"/>
</dbReference>
<evidence type="ECO:0000256" key="9">
    <source>
        <dbReference type="ARBA" id="ARBA00024202"/>
    </source>
</evidence>
<evidence type="ECO:0000259" key="12">
    <source>
        <dbReference type="PROSITE" id="PS50928"/>
    </source>
</evidence>
<dbReference type="OrthoDB" id="9797472at2"/>
<dbReference type="EMBL" id="CP013862">
    <property type="protein sequence ID" value="ALX49786.1"/>
    <property type="molecule type" value="Genomic_DNA"/>
</dbReference>
<organism evidence="13 14">
    <name type="scientific">Lentibacillus amyloliquefaciens</name>
    <dbReference type="NCBI Taxonomy" id="1472767"/>
    <lineage>
        <taxon>Bacteria</taxon>
        <taxon>Bacillati</taxon>
        <taxon>Bacillota</taxon>
        <taxon>Bacilli</taxon>
        <taxon>Bacillales</taxon>
        <taxon>Bacillaceae</taxon>
        <taxon>Lentibacillus</taxon>
    </lineage>
</organism>
<feature type="region of interest" description="Disordered" evidence="11">
    <location>
        <begin position="1"/>
        <end position="27"/>
    </location>
</feature>
<evidence type="ECO:0000313" key="13">
    <source>
        <dbReference type="EMBL" id="ALX49786.1"/>
    </source>
</evidence>
<gene>
    <name evidence="13" type="ORF">AOX59_15135</name>
</gene>
<dbReference type="Gene3D" id="1.10.3720.10">
    <property type="entry name" value="MetI-like"/>
    <property type="match status" value="1"/>
</dbReference>
<dbReference type="Pfam" id="PF00528">
    <property type="entry name" value="BPD_transp_1"/>
    <property type="match status" value="1"/>
</dbReference>
<dbReference type="AlphaFoldDB" id="A0A0U4GAM7"/>
<dbReference type="InterPro" id="IPR035906">
    <property type="entry name" value="MetI-like_sf"/>
</dbReference>
<dbReference type="GO" id="GO:0005886">
    <property type="term" value="C:plasma membrane"/>
    <property type="evidence" value="ECO:0007669"/>
    <property type="project" value="UniProtKB-SubCell"/>
</dbReference>
<dbReference type="KEGG" id="lao:AOX59_15135"/>
<keyword evidence="7 10" id="KW-1133">Transmembrane helix</keyword>
<dbReference type="GO" id="GO:0055085">
    <property type="term" value="P:transmembrane transport"/>
    <property type="evidence" value="ECO:0007669"/>
    <property type="project" value="InterPro"/>
</dbReference>
<evidence type="ECO:0000256" key="1">
    <source>
        <dbReference type="ARBA" id="ARBA00004651"/>
    </source>
</evidence>
<dbReference type="PROSITE" id="PS50928">
    <property type="entry name" value="ABC_TM1"/>
    <property type="match status" value="1"/>
</dbReference>
<feature type="domain" description="ABC transmembrane type-1" evidence="12">
    <location>
        <begin position="183"/>
        <end position="372"/>
    </location>
</feature>
<keyword evidence="8 10" id="KW-0472">Membrane</keyword>
<evidence type="ECO:0000256" key="6">
    <source>
        <dbReference type="ARBA" id="ARBA00022927"/>
    </source>
</evidence>
<dbReference type="STRING" id="1472767.AOX59_15135"/>
<evidence type="ECO:0000256" key="4">
    <source>
        <dbReference type="ARBA" id="ARBA00022692"/>
    </source>
</evidence>
<sequence length="385" mass="42904">MAKNQHHNEPPKELFVPHERKEDTSEKITKPSRSFLQDARRTFFKNKAAVFSIILMIIIIIMSIIGPYFNSYGMDDQELSRAKMPPRVPVIENLPLLGMDGTLQSEFTGATVEEATENAVMRYDNAEEFVDIEVLSEGDGSDDSAEVSATYQVYEAKDMQDQYFWLGTDQLGRDQWTRIWLGTRVSLIIAFVAAAIDLLIGVAYGGISGYYGGRVDNILQRILEILIGIPNLVVIFLLLVVLEPGIMSIVLALTITGWTGMARIVRGEVLKQKNEEYVLAARTLGQSNGKIIRKHLMPNVAGIIIINTMFTIPSAIFFEAFLSFIGLGIAPPEASLGALIDAGFKVFRLYPYMVFWPAVLISAIMITFNLIGDGLRDAFDPKMHK</sequence>
<evidence type="ECO:0000256" key="3">
    <source>
        <dbReference type="ARBA" id="ARBA00022475"/>
    </source>
</evidence>
<comment type="similarity">
    <text evidence="9">Belongs to the binding-protein-dependent transport system permease family. OppBC subfamily.</text>
</comment>
<evidence type="ECO:0000256" key="11">
    <source>
        <dbReference type="SAM" id="MobiDB-lite"/>
    </source>
</evidence>
<dbReference type="InterPro" id="IPR000515">
    <property type="entry name" value="MetI-like"/>
</dbReference>
<evidence type="ECO:0000313" key="14">
    <source>
        <dbReference type="Proteomes" id="UP000050331"/>
    </source>
</evidence>
<dbReference type="SUPFAM" id="SSF161098">
    <property type="entry name" value="MetI-like"/>
    <property type="match status" value="1"/>
</dbReference>
<comment type="subcellular location">
    <subcellularLocation>
        <location evidence="1 10">Cell membrane</location>
        <topology evidence="1 10">Multi-pass membrane protein</topology>
    </subcellularLocation>
</comment>
<dbReference type="Pfam" id="PF12911">
    <property type="entry name" value="OppC_N"/>
    <property type="match status" value="1"/>
</dbReference>
<dbReference type="Proteomes" id="UP000050331">
    <property type="component" value="Chromosome"/>
</dbReference>
<keyword evidence="3" id="KW-1003">Cell membrane</keyword>
<feature type="transmembrane region" description="Helical" evidence="10">
    <location>
        <begin position="349"/>
        <end position="372"/>
    </location>
</feature>